<proteinExistence type="predicted"/>
<keyword evidence="2" id="KW-1185">Reference proteome</keyword>
<reference evidence="1 2" key="1">
    <citation type="journal article" date="2024" name="Plant Biotechnol. J.">
        <title>Genome and CRISPR/Cas9 system of a widespread forest tree (Populus alba) in the world.</title>
        <authorList>
            <person name="Liu Y.J."/>
            <person name="Jiang P.F."/>
            <person name="Han X.M."/>
            <person name="Li X.Y."/>
            <person name="Wang H.M."/>
            <person name="Wang Y.J."/>
            <person name="Wang X.X."/>
            <person name="Zeng Q.Y."/>
        </authorList>
    </citation>
    <scope>NUCLEOTIDE SEQUENCE [LARGE SCALE GENOMIC DNA]</scope>
    <source>
        <strain evidence="2">cv. PAL-ZL1</strain>
    </source>
</reference>
<dbReference type="Proteomes" id="UP000309997">
    <property type="component" value="Unassembled WGS sequence"/>
</dbReference>
<dbReference type="EMBL" id="RCHU02000001">
    <property type="protein sequence ID" value="KAL3611099.1"/>
    <property type="molecule type" value="Genomic_DNA"/>
</dbReference>
<comment type="caution">
    <text evidence="1">The sequence shown here is derived from an EMBL/GenBank/DDBJ whole genome shotgun (WGS) entry which is preliminary data.</text>
</comment>
<evidence type="ECO:0000313" key="1">
    <source>
        <dbReference type="EMBL" id="KAL3611099.1"/>
    </source>
</evidence>
<gene>
    <name evidence="1" type="ORF">D5086_002119</name>
</gene>
<accession>A0ACC4D152</accession>
<name>A0ACC4D152_POPAL</name>
<protein>
    <submittedName>
        <fullName evidence="1">Uncharacterized protein</fullName>
    </submittedName>
</protein>
<organism evidence="1 2">
    <name type="scientific">Populus alba</name>
    <name type="common">White poplar</name>
    <dbReference type="NCBI Taxonomy" id="43335"/>
    <lineage>
        <taxon>Eukaryota</taxon>
        <taxon>Viridiplantae</taxon>
        <taxon>Streptophyta</taxon>
        <taxon>Embryophyta</taxon>
        <taxon>Tracheophyta</taxon>
        <taxon>Spermatophyta</taxon>
        <taxon>Magnoliopsida</taxon>
        <taxon>eudicotyledons</taxon>
        <taxon>Gunneridae</taxon>
        <taxon>Pentapetalae</taxon>
        <taxon>rosids</taxon>
        <taxon>fabids</taxon>
        <taxon>Malpighiales</taxon>
        <taxon>Salicaceae</taxon>
        <taxon>Saliceae</taxon>
        <taxon>Populus</taxon>
    </lineage>
</organism>
<evidence type="ECO:0000313" key="2">
    <source>
        <dbReference type="Proteomes" id="UP000309997"/>
    </source>
</evidence>
<sequence>METLIKNSGFSVIWFVASARQLAKALEVPLVNDLRYTKRYVRCLQISEVTNSMKDLIDYSREIGTGPIESLAKFPRRTVLHLGSIIKLHNLRDSSSSSNNYKQYHRTQTVIEVQPKSNANHY</sequence>